<proteinExistence type="predicted"/>
<dbReference type="Pfam" id="PF13880">
    <property type="entry name" value="Acetyltransf_13"/>
    <property type="match status" value="1"/>
</dbReference>
<dbReference type="OrthoDB" id="428854at2759"/>
<keyword evidence="3" id="KW-1185">Reference proteome</keyword>
<feature type="non-terminal residue" evidence="2">
    <location>
        <position position="1"/>
    </location>
</feature>
<organism evidence="2 3">
    <name type="scientific">Paraglomus brasilianum</name>
    <dbReference type="NCBI Taxonomy" id="144538"/>
    <lineage>
        <taxon>Eukaryota</taxon>
        <taxon>Fungi</taxon>
        <taxon>Fungi incertae sedis</taxon>
        <taxon>Mucoromycota</taxon>
        <taxon>Glomeromycotina</taxon>
        <taxon>Glomeromycetes</taxon>
        <taxon>Paraglomerales</taxon>
        <taxon>Paraglomeraceae</taxon>
        <taxon>Paraglomus</taxon>
    </lineage>
</organism>
<protein>
    <submittedName>
        <fullName evidence="2">7538_t:CDS:1</fullName>
    </submittedName>
</protein>
<evidence type="ECO:0000313" key="2">
    <source>
        <dbReference type="EMBL" id="CAG8680453.1"/>
    </source>
</evidence>
<dbReference type="AlphaFoldDB" id="A0A9N9EJ32"/>
<evidence type="ECO:0000259" key="1">
    <source>
        <dbReference type="Pfam" id="PF13880"/>
    </source>
</evidence>
<evidence type="ECO:0000313" key="3">
    <source>
        <dbReference type="Proteomes" id="UP000789739"/>
    </source>
</evidence>
<comment type="caution">
    <text evidence="2">The sequence shown here is derived from an EMBL/GenBank/DDBJ whole genome shotgun (WGS) entry which is preliminary data.</text>
</comment>
<feature type="domain" description="N-acetyltransferase ESCO acetyl-transferase" evidence="1">
    <location>
        <begin position="1"/>
        <end position="39"/>
    </location>
</feature>
<sequence length="86" mass="9370">KNYIYGCCLDRSAIAFSQLTGDGKALATIYTGTSEFLAYTEELKHKVNHKDLNVGGKLTKARLPALSFAPDARDPRCPTMAPVHLS</sequence>
<dbReference type="EMBL" id="CAJVPI010006834">
    <property type="protein sequence ID" value="CAG8680453.1"/>
    <property type="molecule type" value="Genomic_DNA"/>
</dbReference>
<reference evidence="2" key="1">
    <citation type="submission" date="2021-06" db="EMBL/GenBank/DDBJ databases">
        <authorList>
            <person name="Kallberg Y."/>
            <person name="Tangrot J."/>
            <person name="Rosling A."/>
        </authorList>
    </citation>
    <scope>NUCLEOTIDE SEQUENCE</scope>
    <source>
        <strain evidence="2">BR232B</strain>
    </source>
</reference>
<dbReference type="Proteomes" id="UP000789739">
    <property type="component" value="Unassembled WGS sequence"/>
</dbReference>
<gene>
    <name evidence="2" type="ORF">PBRASI_LOCUS11777</name>
</gene>
<accession>A0A9N9EJ32</accession>
<feature type="non-terminal residue" evidence="2">
    <location>
        <position position="86"/>
    </location>
</feature>
<dbReference type="InterPro" id="IPR028009">
    <property type="entry name" value="ESCO_Acetyltransf_dom"/>
</dbReference>
<name>A0A9N9EJ32_9GLOM</name>